<sequence length="1587" mass="179696">TITDTAGRVLRREEHSTRGPWTRDRHGIKTGVVRPLLPLALSTNCAVDLSPEGVCVRDSIEFEFTCPNGETTNTTTVNGSSQDFRTYGVNRTKGDRWHWQTANSSSPQYDHPLHQSGRFTRQVDKCSYRGDQAVVHHQIGASSDYLFTFDRQHLHPPLTNNIEVEIFSPQRSIMYLEPRELPQPDCVGSANLPRFLGTPPSMNMSSSGLTAEQKISSRRDEQERVQKKTFTNWVNTYLSKVNPPIRVGNLYEDIKDGICLIRLLEVLSRESLPIDVAASMKRAHCLSNVRTALEFLKSRQLKLVNINASDIVDGKPTIVLGLIWSIILYFQIEEQEDMLLELLGISRGGVHSKTTAKKALTTWIQNAFSERISRHRKYNLDIKDFGPSWRDGVAFNAIVHSINPDLVDMHEVANRSNRENLHRAFSLAEEELGIPKLLDPEDVDVDKPDEKSIMTYVAQFYKAYPEAGKPKTLSVAEEEKQEYTKFLDVLREMKTDADETTRSSLNLEKTFEKYEQACARLEANRDFVDLLRQKRTMDRLVGGLDPQAGLNDLAECEKALEQWRWNIYAQLPGEFSESGRWMRSAEQWLSQVDTEWKTDAKDSSLKGTIPNPAEAKVLADLSKGLYNYFGSDCAKANAAADRLNKLVARMGTNKRPQLPQKLIDLLLRRMSDIVERTRGYVVTVHTASERRDFIDLMEGPKARPELLCLLEDASELARGQTPGENVSNLKTTLNELQEIEKSFGLSEPTPITVQRLQHGLQLIEQYEKEQSLLPAEMSSNVIREWIVHTQQEHDIVTSKFSITEIVNQLCRRIAVWGRYEEKLNEAVNQMAAVYDSIKQDAYREGSLTTIDRLLKEAETAADDIGHQDEIRAVQISRRQFEELQHTVLALEKRKSDEERSLREESEKSEQEFGQLLAEVSTWNARAHSLLSWDKLSGYRAEGLIPDRIARKIRLLEDALQKLDELDARLQETEHLKQSTVNSKNLKKMDEAVTQLQGNQRSLEDQLACLQRISASHRHAEASLSRTKELLSEVLSTSIDGTPRRRCEAGVGKAKVTTFSSSVMQDVDKAVKEMHSAIEDLRKQSADSQSSALVQDLDFGDLLKSASKLTEDWKEYKAWAGRDEQQQSQFWQLCERTGTMLDELGKHFDALETEIASTNRKVADEGMQKLLELGAFIDVELKQKVEAMQASGDALLQTNEGVSISEDFKRQIKSQVDALLEKHSELLERQSLLFAKGNRASEHHSKLNAYKVALERAVRTAKEKLSKVQASPDFSNSPVRNLDKSKTWLADCEEIFDLLNSNQQYSIELDALLSDLRNCGSPTQAETVAVQEAYHNLREEVIDHLESVRSFVSIYKQFKESLSSMASAFSSVERAMSGRRTTTVSLEDYSSLQLRIPHLEEAMQKEEAIRQQLHGLQDLTNQLRDLEMPKFGSASNSAQRETEAITKKVDEYFETIHGEYDRVMARLREHSDLDSRLSAFEKWLQPLEAQLSQKSPSLESIVSMETLLQRFQGSALQYAEVSSALNSEGPSQIAELVETAAAAPVGGFRERAFELKARLATALKSAESKEREVEKNLSSLKEAILGVR</sequence>
<evidence type="ECO:0000256" key="5">
    <source>
        <dbReference type="ARBA" id="ARBA00022490"/>
    </source>
</evidence>
<dbReference type="InterPro" id="IPR036872">
    <property type="entry name" value="CH_dom_sf"/>
</dbReference>
<protein>
    <submittedName>
        <fullName evidence="17">Nesprin-1</fullName>
    </submittedName>
</protein>
<feature type="non-terminal residue" evidence="17">
    <location>
        <position position="1587"/>
    </location>
</feature>
<evidence type="ECO:0000256" key="8">
    <source>
        <dbReference type="ARBA" id="ARBA00022989"/>
    </source>
</evidence>
<organism evidence="17">
    <name type="scientific">Schistocephalus solidus</name>
    <name type="common">Tapeworm</name>
    <dbReference type="NCBI Taxonomy" id="70667"/>
    <lineage>
        <taxon>Eukaryota</taxon>
        <taxon>Metazoa</taxon>
        <taxon>Spiralia</taxon>
        <taxon>Lophotrochozoa</taxon>
        <taxon>Platyhelminthes</taxon>
        <taxon>Cestoda</taxon>
        <taxon>Eucestoda</taxon>
        <taxon>Diphyllobothriidea</taxon>
        <taxon>Diphyllobothriidae</taxon>
        <taxon>Schistocephalus</taxon>
    </lineage>
</organism>
<dbReference type="GO" id="GO:0034993">
    <property type="term" value="C:meiotic nuclear membrane microtubule tethering complex"/>
    <property type="evidence" value="ECO:0007669"/>
    <property type="project" value="TreeGrafter"/>
</dbReference>
<dbReference type="GO" id="GO:0005640">
    <property type="term" value="C:nuclear outer membrane"/>
    <property type="evidence" value="ECO:0007669"/>
    <property type="project" value="TreeGrafter"/>
</dbReference>
<dbReference type="GO" id="GO:0051015">
    <property type="term" value="F:actin filament binding"/>
    <property type="evidence" value="ECO:0007669"/>
    <property type="project" value="TreeGrafter"/>
</dbReference>
<comment type="subcellular location">
    <subcellularLocation>
        <location evidence="3">Cytoplasm</location>
        <location evidence="3">Cytoskeleton</location>
    </subcellularLocation>
    <subcellularLocation>
        <location evidence="2">Cytoplasm</location>
        <location evidence="2">Myofibril</location>
        <location evidence="2">Sarcomere</location>
    </subcellularLocation>
    <subcellularLocation>
        <location evidence="1">Nucleus membrane</location>
    </subcellularLocation>
</comment>
<evidence type="ECO:0000256" key="3">
    <source>
        <dbReference type="ARBA" id="ARBA00004245"/>
    </source>
</evidence>
<evidence type="ECO:0000259" key="16">
    <source>
        <dbReference type="PROSITE" id="PS50021"/>
    </source>
</evidence>
<feature type="coiled-coil region" evidence="14">
    <location>
        <begin position="1208"/>
        <end position="1270"/>
    </location>
</feature>
<evidence type="ECO:0000256" key="1">
    <source>
        <dbReference type="ARBA" id="ARBA00004126"/>
    </source>
</evidence>
<keyword evidence="5" id="KW-0963">Cytoplasm</keyword>
<evidence type="ECO:0000256" key="2">
    <source>
        <dbReference type="ARBA" id="ARBA00004204"/>
    </source>
</evidence>
<dbReference type="PROSITE" id="PS50021">
    <property type="entry name" value="CH"/>
    <property type="match status" value="2"/>
</dbReference>
<dbReference type="GO" id="GO:0007097">
    <property type="term" value="P:nuclear migration"/>
    <property type="evidence" value="ECO:0007669"/>
    <property type="project" value="TreeGrafter"/>
</dbReference>
<comment type="similarity">
    <text evidence="4">Belongs to the nesprin family.</text>
</comment>
<feature type="domain" description="Calponin-homology (CH)" evidence="16">
    <location>
        <begin position="354"/>
        <end position="465"/>
    </location>
</feature>
<accession>A0A0X3P9Y2</accession>
<dbReference type="InterPro" id="IPR001715">
    <property type="entry name" value="CH_dom"/>
</dbReference>
<dbReference type="PANTHER" id="PTHR47535">
    <property type="entry name" value="MUSCLE-SPECIFIC PROTEIN 300 KDA, ISOFORM G"/>
    <property type="match status" value="1"/>
</dbReference>
<evidence type="ECO:0000256" key="13">
    <source>
        <dbReference type="ARBA" id="ARBA00023242"/>
    </source>
</evidence>
<evidence type="ECO:0000256" key="14">
    <source>
        <dbReference type="SAM" id="Coils"/>
    </source>
</evidence>
<dbReference type="PANTHER" id="PTHR47535:SF1">
    <property type="entry name" value="NESPRIN-1"/>
    <property type="match status" value="1"/>
</dbReference>
<dbReference type="FunFam" id="1.10.418.10:FF:000033">
    <property type="entry name" value="nesprin-1 isoform X1"/>
    <property type="match status" value="1"/>
</dbReference>
<keyword evidence="10" id="KW-0472">Membrane</keyword>
<keyword evidence="13" id="KW-0539">Nucleus</keyword>
<feature type="domain" description="Calponin-homology (CH)" evidence="16">
    <location>
        <begin position="224"/>
        <end position="331"/>
    </location>
</feature>
<evidence type="ECO:0000256" key="9">
    <source>
        <dbReference type="ARBA" id="ARBA00023054"/>
    </source>
</evidence>
<feature type="region of interest" description="Disordered" evidence="15">
    <location>
        <begin position="197"/>
        <end position="222"/>
    </location>
</feature>
<keyword evidence="12" id="KW-0206">Cytoskeleton</keyword>
<dbReference type="PROSITE" id="PS00020">
    <property type="entry name" value="ACTININ_2"/>
    <property type="match status" value="1"/>
</dbReference>
<dbReference type="InterPro" id="IPR047291">
    <property type="entry name" value="CH_SYNE1_rpt2"/>
</dbReference>
<reference evidence="17" key="1">
    <citation type="submission" date="2016-01" db="EMBL/GenBank/DDBJ databases">
        <title>Reference transcriptome for the parasite Schistocephalus solidus: insights into the molecular evolution of parasitism.</title>
        <authorList>
            <person name="Hebert F.O."/>
            <person name="Grambauer S."/>
            <person name="Barber I."/>
            <person name="Landry C.R."/>
            <person name="Aubin-Horth N."/>
        </authorList>
    </citation>
    <scope>NUCLEOTIDE SEQUENCE</scope>
</reference>
<dbReference type="SUPFAM" id="SSF47576">
    <property type="entry name" value="Calponin-homology domain, CH-domain"/>
    <property type="match status" value="1"/>
</dbReference>
<evidence type="ECO:0000256" key="11">
    <source>
        <dbReference type="ARBA" id="ARBA00023203"/>
    </source>
</evidence>
<evidence type="ECO:0000256" key="15">
    <source>
        <dbReference type="SAM" id="MobiDB-lite"/>
    </source>
</evidence>
<keyword evidence="6" id="KW-0812">Transmembrane</keyword>
<dbReference type="SMART" id="SM00033">
    <property type="entry name" value="CH"/>
    <property type="match status" value="2"/>
</dbReference>
<feature type="non-terminal residue" evidence="17">
    <location>
        <position position="1"/>
    </location>
</feature>
<feature type="coiled-coil region" evidence="14">
    <location>
        <begin position="948"/>
        <end position="1012"/>
    </location>
</feature>
<gene>
    <name evidence="17" type="primary">SYNE1</name>
    <name evidence="17" type="ORF">TR127326</name>
</gene>
<keyword evidence="11" id="KW-0009">Actin-binding</keyword>
<name>A0A0X3P9Y2_SCHSO</name>
<feature type="coiled-coil region" evidence="14">
    <location>
        <begin position="873"/>
        <end position="907"/>
    </location>
</feature>
<dbReference type="InterPro" id="IPR052403">
    <property type="entry name" value="LINC-complex_assoc"/>
</dbReference>
<evidence type="ECO:0000256" key="7">
    <source>
        <dbReference type="ARBA" id="ARBA00022737"/>
    </source>
</evidence>
<dbReference type="PROSITE" id="PS00019">
    <property type="entry name" value="ACTININ_1"/>
    <property type="match status" value="1"/>
</dbReference>
<dbReference type="Pfam" id="PF00307">
    <property type="entry name" value="CH"/>
    <property type="match status" value="2"/>
</dbReference>
<dbReference type="EMBL" id="GEEE01019249">
    <property type="protein sequence ID" value="JAP43976.1"/>
    <property type="molecule type" value="Transcribed_RNA"/>
</dbReference>
<feature type="coiled-coil region" evidence="14">
    <location>
        <begin position="1555"/>
        <end position="1582"/>
    </location>
</feature>
<dbReference type="CDD" id="cd21243">
    <property type="entry name" value="CH_SYNE1_rpt2"/>
    <property type="match status" value="1"/>
</dbReference>
<evidence type="ECO:0000256" key="12">
    <source>
        <dbReference type="ARBA" id="ARBA00023212"/>
    </source>
</evidence>
<evidence type="ECO:0000256" key="4">
    <source>
        <dbReference type="ARBA" id="ARBA00008619"/>
    </source>
</evidence>
<dbReference type="InterPro" id="IPR001589">
    <property type="entry name" value="Actinin_actin-bd_CS"/>
</dbReference>
<keyword evidence="8" id="KW-1133">Transmembrane helix</keyword>
<evidence type="ECO:0000313" key="17">
    <source>
        <dbReference type="EMBL" id="JAP43976.1"/>
    </source>
</evidence>
<feature type="compositionally biased region" description="Polar residues" evidence="15">
    <location>
        <begin position="200"/>
        <end position="214"/>
    </location>
</feature>
<keyword evidence="7" id="KW-0677">Repeat</keyword>
<dbReference type="Gene3D" id="1.10.418.10">
    <property type="entry name" value="Calponin-like domain"/>
    <property type="match status" value="2"/>
</dbReference>
<dbReference type="GO" id="GO:0005856">
    <property type="term" value="C:cytoskeleton"/>
    <property type="evidence" value="ECO:0007669"/>
    <property type="project" value="UniProtKB-SubCell"/>
</dbReference>
<evidence type="ECO:0000256" key="10">
    <source>
        <dbReference type="ARBA" id="ARBA00023136"/>
    </source>
</evidence>
<dbReference type="FunFam" id="1.10.418.10:FF:000037">
    <property type="entry name" value="nesprin-1 isoform X1"/>
    <property type="match status" value="1"/>
</dbReference>
<proteinExistence type="inferred from homology"/>
<dbReference type="GO" id="GO:0030017">
    <property type="term" value="C:sarcomere"/>
    <property type="evidence" value="ECO:0007669"/>
    <property type="project" value="UniProtKB-SubCell"/>
</dbReference>
<evidence type="ECO:0000256" key="6">
    <source>
        <dbReference type="ARBA" id="ARBA00022692"/>
    </source>
</evidence>
<keyword evidence="9 14" id="KW-0175">Coiled coil</keyword>